<proteinExistence type="inferred from homology"/>
<dbReference type="CDD" id="cd04198">
    <property type="entry name" value="eIF-2B_gamma_N"/>
    <property type="match status" value="1"/>
</dbReference>
<dbReference type="PANTHER" id="PTHR45989:SF1">
    <property type="entry name" value="TRANSLATION INITIATION FACTOR EIF-2B SUBUNIT GAMMA"/>
    <property type="match status" value="1"/>
</dbReference>
<keyword evidence="4 12" id="KW-0396">Initiation factor</keyword>
<comment type="subunit">
    <text evidence="9">Component of the translation initiation factor 2B (eIF2B) complex which is a heterodecamer of two sets of five different subunits: alpha, beta, gamma, delta and epsilon. Subunits alpha, beta and delta comprise a regulatory subcomplex and subunits epsilon and gamma comprise a catalytic subcomplex. Within the complex, the hexameric regulatory complex resides at the center, with the two heterodimeric catalytic subcomplexes bound on opposite sides.</text>
</comment>
<evidence type="ECO:0000256" key="9">
    <source>
        <dbReference type="ARBA" id="ARBA00046432"/>
    </source>
</evidence>
<dbReference type="VEuPathDB" id="VectorBase:LLONM1_006549"/>
<keyword evidence="14" id="KW-1185">Reference proteome</keyword>
<dbReference type="GO" id="GO:0002183">
    <property type="term" value="P:cytoplasmic translational initiation"/>
    <property type="evidence" value="ECO:0007669"/>
    <property type="project" value="TreeGrafter"/>
</dbReference>
<evidence type="ECO:0000259" key="10">
    <source>
        <dbReference type="Pfam" id="PF00483"/>
    </source>
</evidence>
<reference evidence="12" key="2">
    <citation type="journal article" date="2020" name="BMC">
        <title>Leishmania infection induces a limited differential gene expression in the sand fly midgut.</title>
        <authorList>
            <person name="Coutinho-Abreu I.V."/>
            <person name="Serafim T.D."/>
            <person name="Meneses C."/>
            <person name="Kamhawi S."/>
            <person name="Oliveira F."/>
            <person name="Valenzuela J.G."/>
        </authorList>
    </citation>
    <scope>NUCLEOTIDE SEQUENCE</scope>
    <source>
        <strain evidence="12">Jacobina</strain>
        <tissue evidence="12">Midgut</tissue>
    </source>
</reference>
<dbReference type="Gene3D" id="3.90.550.10">
    <property type="entry name" value="Spore Coat Polysaccharide Biosynthesis Protein SpsA, Chain A"/>
    <property type="match status" value="1"/>
</dbReference>
<dbReference type="InterPro" id="IPR005835">
    <property type="entry name" value="NTP_transferase_dom"/>
</dbReference>
<evidence type="ECO:0000256" key="3">
    <source>
        <dbReference type="ARBA" id="ARBA00022490"/>
    </source>
</evidence>
<evidence type="ECO:0000256" key="5">
    <source>
        <dbReference type="ARBA" id="ARBA00022917"/>
    </source>
</evidence>
<dbReference type="Pfam" id="PF25084">
    <property type="entry name" value="LbH_EIF2B"/>
    <property type="match status" value="1"/>
</dbReference>
<comment type="similarity">
    <text evidence="2">Belongs to the eIF-2B gamma/epsilon subunits family.</text>
</comment>
<dbReference type="Proteomes" id="UP000092461">
    <property type="component" value="Unassembled WGS sequence"/>
</dbReference>
<name>A0A1B0CMN9_LUTLO</name>
<dbReference type="Gene3D" id="2.160.10.10">
    <property type="entry name" value="Hexapeptide repeat proteins"/>
    <property type="match status" value="1"/>
</dbReference>
<dbReference type="GO" id="GO:0005829">
    <property type="term" value="C:cytosol"/>
    <property type="evidence" value="ECO:0007669"/>
    <property type="project" value="UniProtKB-SubCell"/>
</dbReference>
<dbReference type="InterPro" id="IPR056764">
    <property type="entry name" value="LbH_EIF2B3/5"/>
</dbReference>
<dbReference type="EMBL" id="AJWK01019009">
    <property type="status" value="NOT_ANNOTATED_CDS"/>
    <property type="molecule type" value="Genomic_DNA"/>
</dbReference>
<dbReference type="SUPFAM" id="SSF53448">
    <property type="entry name" value="Nucleotide-diphospho-sugar transferases"/>
    <property type="match status" value="1"/>
</dbReference>
<reference evidence="14" key="1">
    <citation type="submission" date="2012-05" db="EMBL/GenBank/DDBJ databases">
        <title>Whole Genome Assembly of Lutzomyia longipalpis.</title>
        <authorList>
            <person name="Richards S."/>
            <person name="Qu C."/>
            <person name="Dillon R."/>
            <person name="Worley K."/>
            <person name="Scherer S."/>
            <person name="Batterton M."/>
            <person name="Taylor A."/>
            <person name="Hawes A."/>
            <person name="Hernandez B."/>
            <person name="Kovar C."/>
            <person name="Mandapat C."/>
            <person name="Pham C."/>
            <person name="Qu C."/>
            <person name="Jing C."/>
            <person name="Bess C."/>
            <person name="Bandaranaike D."/>
            <person name="Ngo D."/>
            <person name="Ongeri F."/>
            <person name="Arias F."/>
            <person name="Lara F."/>
            <person name="Weissenberger G."/>
            <person name="Kamau G."/>
            <person name="Han H."/>
            <person name="Shen H."/>
            <person name="Dinh H."/>
            <person name="Khalil I."/>
            <person name="Jones J."/>
            <person name="Shafer J."/>
            <person name="Jayaseelan J."/>
            <person name="Quiroz J."/>
            <person name="Blankenburg K."/>
            <person name="Nguyen L."/>
            <person name="Jackson L."/>
            <person name="Francisco L."/>
            <person name="Tang L.-Y."/>
            <person name="Pu L.-L."/>
            <person name="Perales L."/>
            <person name="Lorensuhewa L."/>
            <person name="Munidasa M."/>
            <person name="Coyle M."/>
            <person name="Taylor M."/>
            <person name="Puazo M."/>
            <person name="Firestine M."/>
            <person name="Scheel M."/>
            <person name="Javaid M."/>
            <person name="Wang M."/>
            <person name="Li M."/>
            <person name="Tabassum N."/>
            <person name="Saada N."/>
            <person name="Osuji N."/>
            <person name="Aqrawi P."/>
            <person name="Fu Q."/>
            <person name="Thornton R."/>
            <person name="Raj R."/>
            <person name="Goodspeed R."/>
            <person name="Mata R."/>
            <person name="Najjar R."/>
            <person name="Gubbala S."/>
            <person name="Lee S."/>
            <person name="Denson S."/>
            <person name="Patil S."/>
            <person name="Macmil S."/>
            <person name="Qi S."/>
            <person name="Matskevitch T."/>
            <person name="Palculict T."/>
            <person name="Mathew T."/>
            <person name="Vee V."/>
            <person name="Velamala V."/>
            <person name="Korchina V."/>
            <person name="Cai W."/>
            <person name="Liu W."/>
            <person name="Dai W."/>
            <person name="Zou X."/>
            <person name="Zhu Y."/>
            <person name="Zhang Y."/>
            <person name="Wu Y.-Q."/>
            <person name="Xin Y."/>
            <person name="Nazarath L."/>
            <person name="Kovar C."/>
            <person name="Han Y."/>
            <person name="Muzny D."/>
            <person name="Gibbs R."/>
        </authorList>
    </citation>
    <scope>NUCLEOTIDE SEQUENCE [LARGE SCALE GENOMIC DNA]</scope>
    <source>
        <strain evidence="14">Jacobina</strain>
    </source>
</reference>
<evidence type="ECO:0000313" key="12">
    <source>
        <dbReference type="EMBL" id="MBC1178076.1"/>
    </source>
</evidence>
<keyword evidence="5" id="KW-0648">Protein biosynthesis</keyword>
<comment type="subcellular location">
    <subcellularLocation>
        <location evidence="1">Cytoplasm</location>
        <location evidence="1">Cytosol</location>
    </subcellularLocation>
</comment>
<organism evidence="13 14">
    <name type="scientific">Lutzomyia longipalpis</name>
    <name type="common">Sand fly</name>
    <dbReference type="NCBI Taxonomy" id="7200"/>
    <lineage>
        <taxon>Eukaryota</taxon>
        <taxon>Metazoa</taxon>
        <taxon>Ecdysozoa</taxon>
        <taxon>Arthropoda</taxon>
        <taxon>Hexapoda</taxon>
        <taxon>Insecta</taxon>
        <taxon>Pterygota</taxon>
        <taxon>Neoptera</taxon>
        <taxon>Endopterygota</taxon>
        <taxon>Diptera</taxon>
        <taxon>Nematocera</taxon>
        <taxon>Psychodoidea</taxon>
        <taxon>Psychodidae</taxon>
        <taxon>Lutzomyia</taxon>
        <taxon>Lutzomyia</taxon>
    </lineage>
</organism>
<dbReference type="EMBL" id="GITU01009373">
    <property type="protein sequence ID" value="MBC1178076.1"/>
    <property type="molecule type" value="Transcribed_RNA"/>
</dbReference>
<accession>A0A1B0CMN9</accession>
<comment type="function">
    <text evidence="8">Acts as a component of the translation initiation factor 2B (eIF2B) complex, which catalyzes the exchange of GDP for GTP on the eukaryotic initiation factor 2 (eIF2) complex gamma subunit. Its guanine nucleotide exchange factor activity is repressed when bound to eIF2 complex phosphorylated on the alpha subunit, thereby limiting the amount of methionyl-initiator methionine tRNA available to the ribosome and consequently global translation is repressed.</text>
</comment>
<dbReference type="InterPro" id="IPR051960">
    <property type="entry name" value="eIF2B_gamma"/>
</dbReference>
<dbReference type="GO" id="GO:0003743">
    <property type="term" value="F:translation initiation factor activity"/>
    <property type="evidence" value="ECO:0007669"/>
    <property type="project" value="UniProtKB-KW"/>
</dbReference>
<dbReference type="GO" id="GO:0005085">
    <property type="term" value="F:guanyl-nucleotide exchange factor activity"/>
    <property type="evidence" value="ECO:0007669"/>
    <property type="project" value="TreeGrafter"/>
</dbReference>
<dbReference type="EnsemblMetazoa" id="LLOJ005927-RA">
    <property type="protein sequence ID" value="LLOJ005927-PA"/>
    <property type="gene ID" value="LLOJ005927"/>
</dbReference>
<evidence type="ECO:0000313" key="14">
    <source>
        <dbReference type="Proteomes" id="UP000092461"/>
    </source>
</evidence>
<evidence type="ECO:0000256" key="6">
    <source>
        <dbReference type="ARBA" id="ARBA00044196"/>
    </source>
</evidence>
<evidence type="ECO:0000256" key="4">
    <source>
        <dbReference type="ARBA" id="ARBA00022540"/>
    </source>
</evidence>
<sequence>MPFSSLQAIVLAAGTGTRYPELTSGIPKCLMPVGPFPMIWYPLNTLQKCGFPVATVVVLESQRLEIQQALEKTPLTLKVEFATIPADSDYGTAESLVHIQHRIDRDIVVISCDSITNFNLEPLVAMFDQNDAAMATLFYDAEDLTPGVVPGPKSSKQDNEREMVGIHLATNRLVFTAYFSDFEEKFDVPGKLLRKFGRFAMFTRHPDSHIYVMKRWIIDFLANSRNFGTIKNELLPFLVKKQLSKPKVPAETEGATSEYNVNVRVDDVFHYACDADVMRRIKEKTNKYTPGSGDIIKVVAQIVPKEFLGLRVNTMTNYCIANRKILAEWESIMGSNAPPLISPTSHNKCTQMNLCAVADNTTIEEKTSLKSTSIAANCIIGTKTRISDSILMKGVTIEEGVVLENCIICESAIVRQGSELKNCIVGRFYVVQDQTKAEKLLLAHSEACIEI</sequence>
<dbReference type="VEuPathDB" id="VectorBase:LLOJ005927"/>
<dbReference type="CDD" id="cd04652">
    <property type="entry name" value="LbH_eIF2B_gamma_C"/>
    <property type="match status" value="1"/>
</dbReference>
<evidence type="ECO:0000256" key="7">
    <source>
        <dbReference type="ARBA" id="ARBA00044229"/>
    </source>
</evidence>
<dbReference type="GO" id="GO:0005851">
    <property type="term" value="C:eukaryotic translation initiation factor 2B complex"/>
    <property type="evidence" value="ECO:0007669"/>
    <property type="project" value="TreeGrafter"/>
</dbReference>
<reference evidence="13" key="3">
    <citation type="submission" date="2020-05" db="UniProtKB">
        <authorList>
            <consortium name="EnsemblMetazoa"/>
        </authorList>
    </citation>
    <scope>IDENTIFICATION</scope>
    <source>
        <strain evidence="13">Jacobina</strain>
    </source>
</reference>
<evidence type="ECO:0000256" key="8">
    <source>
        <dbReference type="ARBA" id="ARBA00045373"/>
    </source>
</evidence>
<keyword evidence="3" id="KW-0963">Cytoplasm</keyword>
<evidence type="ECO:0000256" key="1">
    <source>
        <dbReference type="ARBA" id="ARBA00004514"/>
    </source>
</evidence>
<dbReference type="Pfam" id="PF00483">
    <property type="entry name" value="NTP_transferase"/>
    <property type="match status" value="1"/>
</dbReference>
<feature type="domain" description="EIF2B subunit epsilon/gamma LbH" evidence="11">
    <location>
        <begin position="347"/>
        <end position="435"/>
    </location>
</feature>
<dbReference type="AlphaFoldDB" id="A0A1B0CMN9"/>
<evidence type="ECO:0000256" key="2">
    <source>
        <dbReference type="ARBA" id="ARBA00007878"/>
    </source>
</evidence>
<feature type="domain" description="Nucleotidyl transferase" evidence="10">
    <location>
        <begin position="8"/>
        <end position="138"/>
    </location>
</feature>
<evidence type="ECO:0000313" key="13">
    <source>
        <dbReference type="EnsemblMetazoa" id="LLOJ005927-PA"/>
    </source>
</evidence>
<dbReference type="PANTHER" id="PTHR45989">
    <property type="entry name" value="TRANSLATION INITIATION FACTOR EIF-2B SUBUNIT GAMMA"/>
    <property type="match status" value="1"/>
</dbReference>
<evidence type="ECO:0000259" key="11">
    <source>
        <dbReference type="Pfam" id="PF25084"/>
    </source>
</evidence>
<dbReference type="InterPro" id="IPR029044">
    <property type="entry name" value="Nucleotide-diphossugar_trans"/>
</dbReference>
<protein>
    <recommendedName>
        <fullName evidence="6">Translation initiation factor eIF2B subunit gamma</fullName>
    </recommendedName>
    <alternativeName>
        <fullName evidence="7">eIF2B GDP-GTP exchange factor subunit gamma</fullName>
    </alternativeName>
</protein>